<feature type="compositionally biased region" description="Polar residues" evidence="1">
    <location>
        <begin position="58"/>
        <end position="77"/>
    </location>
</feature>
<evidence type="ECO:0000313" key="3">
    <source>
        <dbReference type="Proteomes" id="UP001454036"/>
    </source>
</evidence>
<gene>
    <name evidence="2" type="ORF">LIER_13565</name>
</gene>
<feature type="region of interest" description="Disordered" evidence="1">
    <location>
        <begin position="102"/>
        <end position="169"/>
    </location>
</feature>
<dbReference type="AlphaFoldDB" id="A0AAV3PVV2"/>
<protein>
    <submittedName>
        <fullName evidence="2">Uncharacterized protein</fullName>
    </submittedName>
</protein>
<feature type="region of interest" description="Disordered" evidence="1">
    <location>
        <begin position="221"/>
        <end position="241"/>
    </location>
</feature>
<feature type="region of interest" description="Disordered" evidence="1">
    <location>
        <begin position="50"/>
        <end position="87"/>
    </location>
</feature>
<sequence>MSNPKKKKTVDIKNDEVEELLQAAHEDVFLKMNVHSHMVHASSSQIIDPDLDQRFQALKSNQNTQKHIPKNPSINKQSENHGGSDDLLGRFEALKKSLPFYENNGNLESFGGGGEEEEDEEDEVEKVIRWAKDAARLDPSPSSEDDNDNDDDGDEEESEDDYESEEENVKKGKKVFVLVLKQEEVKGRGMDDYGLPCVSLVERGGDEKRSSLPIKLHRAAFLHHRKRGPSPPPLPSFKRTK</sequence>
<dbReference type="Proteomes" id="UP001454036">
    <property type="component" value="Unassembled WGS sequence"/>
</dbReference>
<feature type="compositionally biased region" description="Basic and acidic residues" evidence="1">
    <location>
        <begin position="78"/>
        <end position="87"/>
    </location>
</feature>
<name>A0AAV3PVV2_LITER</name>
<dbReference type="EMBL" id="BAABME010002758">
    <property type="protein sequence ID" value="GAA0155959.1"/>
    <property type="molecule type" value="Genomic_DNA"/>
</dbReference>
<comment type="caution">
    <text evidence="2">The sequence shown here is derived from an EMBL/GenBank/DDBJ whole genome shotgun (WGS) entry which is preliminary data.</text>
</comment>
<feature type="compositionally biased region" description="Acidic residues" evidence="1">
    <location>
        <begin position="114"/>
        <end position="124"/>
    </location>
</feature>
<feature type="compositionally biased region" description="Basic and acidic residues" evidence="1">
    <location>
        <begin position="125"/>
        <end position="136"/>
    </location>
</feature>
<proteinExistence type="predicted"/>
<evidence type="ECO:0000256" key="1">
    <source>
        <dbReference type="SAM" id="MobiDB-lite"/>
    </source>
</evidence>
<accession>A0AAV3PVV2</accession>
<organism evidence="2 3">
    <name type="scientific">Lithospermum erythrorhizon</name>
    <name type="common">Purple gromwell</name>
    <name type="synonym">Lithospermum officinale var. erythrorhizon</name>
    <dbReference type="NCBI Taxonomy" id="34254"/>
    <lineage>
        <taxon>Eukaryota</taxon>
        <taxon>Viridiplantae</taxon>
        <taxon>Streptophyta</taxon>
        <taxon>Embryophyta</taxon>
        <taxon>Tracheophyta</taxon>
        <taxon>Spermatophyta</taxon>
        <taxon>Magnoliopsida</taxon>
        <taxon>eudicotyledons</taxon>
        <taxon>Gunneridae</taxon>
        <taxon>Pentapetalae</taxon>
        <taxon>asterids</taxon>
        <taxon>lamiids</taxon>
        <taxon>Boraginales</taxon>
        <taxon>Boraginaceae</taxon>
        <taxon>Boraginoideae</taxon>
        <taxon>Lithospermeae</taxon>
        <taxon>Lithospermum</taxon>
    </lineage>
</organism>
<evidence type="ECO:0000313" key="2">
    <source>
        <dbReference type="EMBL" id="GAA0155959.1"/>
    </source>
</evidence>
<reference evidence="2 3" key="1">
    <citation type="submission" date="2024-01" db="EMBL/GenBank/DDBJ databases">
        <title>The complete chloroplast genome sequence of Lithospermum erythrorhizon: insights into the phylogenetic relationship among Boraginaceae species and the maternal lineages of purple gromwells.</title>
        <authorList>
            <person name="Okada T."/>
            <person name="Watanabe K."/>
        </authorList>
    </citation>
    <scope>NUCLEOTIDE SEQUENCE [LARGE SCALE GENOMIC DNA]</scope>
</reference>
<keyword evidence="3" id="KW-1185">Reference proteome</keyword>
<feature type="compositionally biased region" description="Acidic residues" evidence="1">
    <location>
        <begin position="143"/>
        <end position="166"/>
    </location>
</feature>